<keyword evidence="1" id="KW-0812">Transmembrane</keyword>
<evidence type="ECO:0000313" key="3">
    <source>
        <dbReference type="Proteomes" id="UP000253908"/>
    </source>
</evidence>
<keyword evidence="1" id="KW-1133">Transmembrane helix</keyword>
<accession>A0A345PHM9</accession>
<gene>
    <name evidence="2" type="ORF">CUC15_11515</name>
</gene>
<sequence length="391" mass="43425">MLLKNKRYKQKQGKLFYRRSGIYLISIIVLFIAIGLLTTAQPAYRFSSKTITNWTSDIDSSIFMNLIGMENRAFKRTLLEESLLPSLSTILFQVATSLTPNDPRSLLRNEIPGFSSFDKNTLIAGEGTDYTNYPIESSAPLEEILQDRVAVIDEDTSKGAEIEKDTSKTAPTTGDRDVVFIYNTHNRESFLPYLPGTNGSDSAFHKEVNITNVSDRLAKALEAKGIGTQVDKTDIGMVLDEKGMEYWQSYDASGEVVEAAITSNKEIKYIFDLHRDAQGRDVTTKEINGESYARIMFVVGSESKNFNKNSELAAKLDQLIEEKYPGLSRGVIPQGGPGNNGVYNQDLTDNAVLIEFGGVGNTLEELYRSADAIAEVFSEYYWDAEAVNAAQ</sequence>
<protein>
    <submittedName>
        <fullName evidence="2">Stage II sporulation protein P</fullName>
    </submittedName>
</protein>
<evidence type="ECO:0000256" key="1">
    <source>
        <dbReference type="SAM" id="Phobius"/>
    </source>
</evidence>
<dbReference type="Pfam" id="PF07454">
    <property type="entry name" value="SpoIIP"/>
    <property type="match status" value="1"/>
</dbReference>
<dbReference type="SUPFAM" id="SSF53187">
    <property type="entry name" value="Zn-dependent exopeptidases"/>
    <property type="match status" value="1"/>
</dbReference>
<feature type="transmembrane region" description="Helical" evidence="1">
    <location>
        <begin position="21"/>
        <end position="40"/>
    </location>
</feature>
<organism evidence="2 3">
    <name type="scientific">Oceanobacillus zhaokaii</name>
    <dbReference type="NCBI Taxonomy" id="2052660"/>
    <lineage>
        <taxon>Bacteria</taxon>
        <taxon>Bacillati</taxon>
        <taxon>Bacillota</taxon>
        <taxon>Bacilli</taxon>
        <taxon>Bacillales</taxon>
        <taxon>Bacillaceae</taxon>
        <taxon>Oceanobacillus</taxon>
    </lineage>
</organism>
<dbReference type="NCBIfam" id="TIGR02867">
    <property type="entry name" value="spore_II_P"/>
    <property type="match status" value="1"/>
</dbReference>
<keyword evidence="1" id="KW-0472">Membrane</keyword>
<dbReference type="OrthoDB" id="1633470at2"/>
<keyword evidence="3" id="KW-1185">Reference proteome</keyword>
<dbReference type="InterPro" id="IPR010897">
    <property type="entry name" value="Spore_II_P"/>
</dbReference>
<name>A0A345PHM9_9BACI</name>
<dbReference type="RefSeq" id="WP_114916797.1">
    <property type="nucleotide sequence ID" value="NZ_CP024848.1"/>
</dbReference>
<proteinExistence type="predicted"/>
<evidence type="ECO:0000313" key="2">
    <source>
        <dbReference type="EMBL" id="AXI09509.1"/>
    </source>
</evidence>
<dbReference type="KEGG" id="ocn:CUC15_11515"/>
<dbReference type="AlphaFoldDB" id="A0A345PHM9"/>
<dbReference type="EMBL" id="CP024848">
    <property type="protein sequence ID" value="AXI09509.1"/>
    <property type="molecule type" value="Genomic_DNA"/>
</dbReference>
<dbReference type="Proteomes" id="UP000253908">
    <property type="component" value="Chromosome"/>
</dbReference>
<reference evidence="3" key="1">
    <citation type="submission" date="2017-11" db="EMBL/GenBank/DDBJ databases">
        <authorList>
            <person name="Zhu W."/>
        </authorList>
    </citation>
    <scope>NUCLEOTIDE SEQUENCE [LARGE SCALE GENOMIC DNA]</scope>
    <source>
        <strain evidence="3">160</strain>
    </source>
</reference>